<evidence type="ECO:0000313" key="3">
    <source>
        <dbReference type="Proteomes" id="UP001592531"/>
    </source>
</evidence>
<dbReference type="Proteomes" id="UP001592531">
    <property type="component" value="Unassembled WGS sequence"/>
</dbReference>
<organism evidence="2 3">
    <name type="scientific">Streptacidiphilus cavernicola</name>
    <dbReference type="NCBI Taxonomy" id="3342716"/>
    <lineage>
        <taxon>Bacteria</taxon>
        <taxon>Bacillati</taxon>
        <taxon>Actinomycetota</taxon>
        <taxon>Actinomycetes</taxon>
        <taxon>Kitasatosporales</taxon>
        <taxon>Streptomycetaceae</taxon>
        <taxon>Streptacidiphilus</taxon>
    </lineage>
</organism>
<protein>
    <recommendedName>
        <fullName evidence="4">Spore-associated protein A</fullName>
    </recommendedName>
</protein>
<evidence type="ECO:0000256" key="1">
    <source>
        <dbReference type="SAM" id="SignalP"/>
    </source>
</evidence>
<name>A0ABV6VVY9_9ACTN</name>
<keyword evidence="3" id="KW-1185">Reference proteome</keyword>
<proteinExistence type="predicted"/>
<evidence type="ECO:0000313" key="2">
    <source>
        <dbReference type="EMBL" id="MFC1417652.1"/>
    </source>
</evidence>
<sequence length="150" mass="15542">MKTRILGLLAPLAMAVGCLVAVPTAAHATGSICGGYTNIVYANRYNDSKGNPMATIYVYTKGGAVDQYKLTTPTCAILYAEGAYSGESKYMGVTLCSDYVAVPCTTDHGTYKSYAGPVYQAHGGCGSVTYVMKNTAGTTIVSDSSALGCD</sequence>
<comment type="caution">
    <text evidence="2">The sequence shown here is derived from an EMBL/GenBank/DDBJ whole genome shotgun (WGS) entry which is preliminary data.</text>
</comment>
<accession>A0ABV6VVY9</accession>
<feature type="chain" id="PRO_5046044623" description="Spore-associated protein A" evidence="1">
    <location>
        <begin position="29"/>
        <end position="150"/>
    </location>
</feature>
<dbReference type="RefSeq" id="WP_380535939.1">
    <property type="nucleotide sequence ID" value="NZ_JBHFAB010000008.1"/>
</dbReference>
<feature type="signal peptide" evidence="1">
    <location>
        <begin position="1"/>
        <end position="28"/>
    </location>
</feature>
<dbReference type="PROSITE" id="PS51257">
    <property type="entry name" value="PROKAR_LIPOPROTEIN"/>
    <property type="match status" value="1"/>
</dbReference>
<gene>
    <name evidence="2" type="ORF">ACEZDE_13480</name>
</gene>
<evidence type="ECO:0008006" key="4">
    <source>
        <dbReference type="Google" id="ProtNLM"/>
    </source>
</evidence>
<dbReference type="EMBL" id="JBHFAB010000008">
    <property type="protein sequence ID" value="MFC1417652.1"/>
    <property type="molecule type" value="Genomic_DNA"/>
</dbReference>
<keyword evidence="1" id="KW-0732">Signal</keyword>
<reference evidence="2 3" key="1">
    <citation type="submission" date="2024-09" db="EMBL/GenBank/DDBJ databases">
        <authorList>
            <person name="Lee S.D."/>
        </authorList>
    </citation>
    <scope>NUCLEOTIDE SEQUENCE [LARGE SCALE GENOMIC DNA]</scope>
    <source>
        <strain evidence="2 3">N8-3</strain>
    </source>
</reference>